<keyword evidence="5" id="KW-1185">Reference proteome</keyword>
<dbReference type="InterPro" id="IPR027806">
    <property type="entry name" value="HARBI1_dom"/>
</dbReference>
<reference evidence="4 5" key="1">
    <citation type="submission" date="2014-04" db="EMBL/GenBank/DDBJ databases">
        <authorList>
            <consortium name="DOE Joint Genome Institute"/>
            <person name="Kuo A."/>
            <person name="Tarkka M."/>
            <person name="Buscot F."/>
            <person name="Kohler A."/>
            <person name="Nagy L.G."/>
            <person name="Floudas D."/>
            <person name="Copeland A."/>
            <person name="Barry K.W."/>
            <person name="Cichocki N."/>
            <person name="Veneault-Fourrey C."/>
            <person name="LaButti K."/>
            <person name="Lindquist E.A."/>
            <person name="Lipzen A."/>
            <person name="Lundell T."/>
            <person name="Morin E."/>
            <person name="Murat C."/>
            <person name="Sun H."/>
            <person name="Tunlid A."/>
            <person name="Henrissat B."/>
            <person name="Grigoriev I.V."/>
            <person name="Hibbett D.S."/>
            <person name="Martin F."/>
            <person name="Nordberg H.P."/>
            <person name="Cantor M.N."/>
            <person name="Hua S.X."/>
        </authorList>
    </citation>
    <scope>NUCLEOTIDE SEQUENCE [LARGE SCALE GENOMIC DNA]</scope>
    <source>
        <strain evidence="4 5">F 1598</strain>
    </source>
</reference>
<dbReference type="HOGENOM" id="CLU_147762_0_0_1"/>
<dbReference type="Pfam" id="PF13359">
    <property type="entry name" value="DDE_Tnp_4"/>
    <property type="match status" value="1"/>
</dbReference>
<proteinExistence type="predicted"/>
<reference evidence="5" key="2">
    <citation type="submission" date="2015-01" db="EMBL/GenBank/DDBJ databases">
        <title>Evolutionary Origins and Diversification of the Mycorrhizal Mutualists.</title>
        <authorList>
            <consortium name="DOE Joint Genome Institute"/>
            <consortium name="Mycorrhizal Genomics Consortium"/>
            <person name="Kohler A."/>
            <person name="Kuo A."/>
            <person name="Nagy L.G."/>
            <person name="Floudas D."/>
            <person name="Copeland A."/>
            <person name="Barry K.W."/>
            <person name="Cichocki N."/>
            <person name="Veneault-Fourrey C."/>
            <person name="LaButti K."/>
            <person name="Lindquist E.A."/>
            <person name="Lipzen A."/>
            <person name="Lundell T."/>
            <person name="Morin E."/>
            <person name="Murat C."/>
            <person name="Riley R."/>
            <person name="Ohm R."/>
            <person name="Sun H."/>
            <person name="Tunlid A."/>
            <person name="Henrissat B."/>
            <person name="Grigoriev I.V."/>
            <person name="Hibbett D.S."/>
            <person name="Martin F."/>
        </authorList>
    </citation>
    <scope>NUCLEOTIDE SEQUENCE [LARGE SCALE GENOMIC DNA]</scope>
    <source>
        <strain evidence="5">F 1598</strain>
    </source>
</reference>
<dbReference type="GO" id="GO:0046872">
    <property type="term" value="F:metal ion binding"/>
    <property type="evidence" value="ECO:0007669"/>
    <property type="project" value="UniProtKB-KW"/>
</dbReference>
<feature type="non-terminal residue" evidence="4">
    <location>
        <position position="1"/>
    </location>
</feature>
<feature type="domain" description="DDE Tnp4" evidence="3">
    <location>
        <begin position="22"/>
        <end position="75"/>
    </location>
</feature>
<sequence length="143" mass="16647">PYVIRPFDALELAAASPEDQVRMRAFNQHLSSIRIMSKHAFGMLKGHFPSLKEMGPHRNIQDMYKALEVMMILHNICIEWNDKPEEIWGYDPVDHWGDDEADGNIGYEEIDGDAEVPEHETEQWLRDTGRQKRRVLLDTLFPS</sequence>
<evidence type="ECO:0000256" key="1">
    <source>
        <dbReference type="ARBA" id="ARBA00001968"/>
    </source>
</evidence>
<name>A0A0C3EZU0_PILCF</name>
<evidence type="ECO:0000259" key="3">
    <source>
        <dbReference type="Pfam" id="PF13359"/>
    </source>
</evidence>
<dbReference type="Proteomes" id="UP000054166">
    <property type="component" value="Unassembled WGS sequence"/>
</dbReference>
<dbReference type="InParanoid" id="A0A0C3EZU0"/>
<gene>
    <name evidence="4" type="ORF">PILCRDRAFT_76054</name>
</gene>
<dbReference type="EMBL" id="KN833019">
    <property type="protein sequence ID" value="KIM78055.1"/>
    <property type="molecule type" value="Genomic_DNA"/>
</dbReference>
<dbReference type="AlphaFoldDB" id="A0A0C3EZU0"/>
<dbReference type="OrthoDB" id="2668416at2759"/>
<dbReference type="STRING" id="765440.A0A0C3EZU0"/>
<evidence type="ECO:0000313" key="5">
    <source>
        <dbReference type="Proteomes" id="UP000054166"/>
    </source>
</evidence>
<accession>A0A0C3EZU0</accession>
<protein>
    <recommendedName>
        <fullName evidence="3">DDE Tnp4 domain-containing protein</fullName>
    </recommendedName>
</protein>
<evidence type="ECO:0000256" key="2">
    <source>
        <dbReference type="ARBA" id="ARBA00022723"/>
    </source>
</evidence>
<evidence type="ECO:0000313" key="4">
    <source>
        <dbReference type="EMBL" id="KIM78055.1"/>
    </source>
</evidence>
<organism evidence="4 5">
    <name type="scientific">Piloderma croceum (strain F 1598)</name>
    <dbReference type="NCBI Taxonomy" id="765440"/>
    <lineage>
        <taxon>Eukaryota</taxon>
        <taxon>Fungi</taxon>
        <taxon>Dikarya</taxon>
        <taxon>Basidiomycota</taxon>
        <taxon>Agaricomycotina</taxon>
        <taxon>Agaricomycetes</taxon>
        <taxon>Agaricomycetidae</taxon>
        <taxon>Atheliales</taxon>
        <taxon>Atheliaceae</taxon>
        <taxon>Piloderma</taxon>
    </lineage>
</organism>
<keyword evidence="2" id="KW-0479">Metal-binding</keyword>
<comment type="cofactor">
    <cofactor evidence="1">
        <name>a divalent metal cation</name>
        <dbReference type="ChEBI" id="CHEBI:60240"/>
    </cofactor>
</comment>